<reference evidence="3 4" key="1">
    <citation type="submission" date="2017-10" db="EMBL/GenBank/DDBJ databases">
        <title>Sequencing the genomes of 1000 actinobacteria strains.</title>
        <authorList>
            <person name="Klenk H.-P."/>
        </authorList>
    </citation>
    <scope>NUCLEOTIDE SEQUENCE [LARGE SCALE GENOMIC DNA]</scope>
    <source>
        <strain evidence="3 4">DSM 21798</strain>
    </source>
</reference>
<keyword evidence="1" id="KW-0812">Transmembrane</keyword>
<dbReference type="EMBL" id="PDJE01000001">
    <property type="protein sequence ID" value="PFG31740.1"/>
    <property type="molecule type" value="Genomic_DNA"/>
</dbReference>
<dbReference type="Proteomes" id="UP000221369">
    <property type="component" value="Unassembled WGS sequence"/>
</dbReference>
<evidence type="ECO:0000256" key="2">
    <source>
        <dbReference type="SAM" id="SignalP"/>
    </source>
</evidence>
<feature type="chain" id="PRO_5038662183" evidence="2">
    <location>
        <begin position="19"/>
        <end position="113"/>
    </location>
</feature>
<accession>A0A2A9E0N6</accession>
<keyword evidence="1" id="KW-0472">Membrane</keyword>
<evidence type="ECO:0000313" key="4">
    <source>
        <dbReference type="Proteomes" id="UP000221369"/>
    </source>
</evidence>
<name>A0A2A9E0N6_9MICO</name>
<proteinExistence type="predicted"/>
<keyword evidence="1" id="KW-1133">Transmembrane helix</keyword>
<feature type="signal peptide" evidence="2">
    <location>
        <begin position="1"/>
        <end position="18"/>
    </location>
</feature>
<gene>
    <name evidence="3" type="ORF">ATJ78_2719</name>
</gene>
<dbReference type="AlphaFoldDB" id="A0A2A9E0N6"/>
<evidence type="ECO:0000313" key="3">
    <source>
        <dbReference type="EMBL" id="PFG31740.1"/>
    </source>
</evidence>
<protein>
    <submittedName>
        <fullName evidence="3">Uncharacterized protein</fullName>
    </submittedName>
</protein>
<organism evidence="3 4">
    <name type="scientific">Paramicrobacterium agarici</name>
    <dbReference type="NCBI Taxonomy" id="630514"/>
    <lineage>
        <taxon>Bacteria</taxon>
        <taxon>Bacillati</taxon>
        <taxon>Actinomycetota</taxon>
        <taxon>Actinomycetes</taxon>
        <taxon>Micrococcales</taxon>
        <taxon>Microbacteriaceae</taxon>
        <taxon>Paramicrobacterium</taxon>
    </lineage>
</organism>
<keyword evidence="2" id="KW-0732">Signal</keyword>
<feature type="transmembrane region" description="Helical" evidence="1">
    <location>
        <begin position="40"/>
        <end position="61"/>
    </location>
</feature>
<comment type="caution">
    <text evidence="3">The sequence shown here is derived from an EMBL/GenBank/DDBJ whole genome shotgun (WGS) entry which is preliminary data.</text>
</comment>
<evidence type="ECO:0000256" key="1">
    <source>
        <dbReference type="SAM" id="Phobius"/>
    </source>
</evidence>
<sequence>MIHRLAAPLAGGAALSYAATCVLGAGTASGVFRTENSRWVHHAFFIVTSTLTGAAACASMAKRPSIALTLVPASAALIALASRRVRAGSADHSRIALSAAPSYAAAVIESLRS</sequence>
<keyword evidence="4" id="KW-1185">Reference proteome</keyword>